<name>A0ABU2AFQ6_9BURK</name>
<evidence type="ECO:0000313" key="1">
    <source>
        <dbReference type="EMBL" id="MDR7334788.1"/>
    </source>
</evidence>
<reference evidence="1 2" key="1">
    <citation type="submission" date="2023-07" db="EMBL/GenBank/DDBJ databases">
        <title>Sorghum-associated microbial communities from plants grown in Nebraska, USA.</title>
        <authorList>
            <person name="Schachtman D."/>
        </authorList>
    </citation>
    <scope>NUCLEOTIDE SEQUENCE [LARGE SCALE GENOMIC DNA]</scope>
    <source>
        <strain evidence="1 2">BE316</strain>
    </source>
</reference>
<evidence type="ECO:0000313" key="2">
    <source>
        <dbReference type="Proteomes" id="UP001180825"/>
    </source>
</evidence>
<protein>
    <submittedName>
        <fullName evidence="1">Uncharacterized protein</fullName>
    </submittedName>
</protein>
<sequence>MLARTLAVDATPGSTAAHALTGASGVERDASCAVRLLSLHASHSASLLIQEVKS</sequence>
<organism evidence="1 2">
    <name type="scientific">Roseateles asaccharophilus</name>
    <dbReference type="NCBI Taxonomy" id="582607"/>
    <lineage>
        <taxon>Bacteria</taxon>
        <taxon>Pseudomonadati</taxon>
        <taxon>Pseudomonadota</taxon>
        <taxon>Betaproteobacteria</taxon>
        <taxon>Burkholderiales</taxon>
        <taxon>Sphaerotilaceae</taxon>
        <taxon>Roseateles</taxon>
    </lineage>
</organism>
<dbReference type="RefSeq" id="WP_310331458.1">
    <property type="nucleotide sequence ID" value="NZ_JAVDXV010000008.1"/>
</dbReference>
<dbReference type="EMBL" id="JAVDXV010000008">
    <property type="protein sequence ID" value="MDR7334788.1"/>
    <property type="molecule type" value="Genomic_DNA"/>
</dbReference>
<dbReference type="Proteomes" id="UP001180825">
    <property type="component" value="Unassembled WGS sequence"/>
</dbReference>
<keyword evidence="2" id="KW-1185">Reference proteome</keyword>
<comment type="caution">
    <text evidence="1">The sequence shown here is derived from an EMBL/GenBank/DDBJ whole genome shotgun (WGS) entry which is preliminary data.</text>
</comment>
<proteinExistence type="predicted"/>
<gene>
    <name evidence="1" type="ORF">J2X21_003952</name>
</gene>
<accession>A0ABU2AFQ6</accession>